<gene>
    <name evidence="1" type="ORF">SAMN05192529_11728</name>
</gene>
<dbReference type="GO" id="GO:0016787">
    <property type="term" value="F:hydrolase activity"/>
    <property type="evidence" value="ECO:0007669"/>
    <property type="project" value="UniProtKB-KW"/>
</dbReference>
<organism evidence="1 2">
    <name type="scientific">Arachidicoccus rhizosphaerae</name>
    <dbReference type="NCBI Taxonomy" id="551991"/>
    <lineage>
        <taxon>Bacteria</taxon>
        <taxon>Pseudomonadati</taxon>
        <taxon>Bacteroidota</taxon>
        <taxon>Chitinophagia</taxon>
        <taxon>Chitinophagales</taxon>
        <taxon>Chitinophagaceae</taxon>
        <taxon>Arachidicoccus</taxon>
    </lineage>
</organism>
<keyword evidence="2" id="KW-1185">Reference proteome</keyword>
<proteinExistence type="predicted"/>
<reference evidence="1 2" key="1">
    <citation type="submission" date="2016-10" db="EMBL/GenBank/DDBJ databases">
        <authorList>
            <person name="de Groot N.N."/>
        </authorList>
    </citation>
    <scope>NUCLEOTIDE SEQUENCE [LARGE SCALE GENOMIC DNA]</scope>
    <source>
        <strain evidence="1 2">Vu-144</strain>
    </source>
</reference>
<accession>A0A1H4AYF3</accession>
<dbReference type="Gene3D" id="1.50.10.20">
    <property type="match status" value="1"/>
</dbReference>
<dbReference type="Proteomes" id="UP000199041">
    <property type="component" value="Unassembled WGS sequence"/>
</dbReference>
<keyword evidence="1" id="KW-0378">Hydrolase</keyword>
<sequence>MKNILSVRNNCYHVGNLFFRGLLSCLAVLAMGCVSVSLGQKINYTTELQDLYKAVDTHFYLPDSGFYKEHAVREKQDNAVSYLWPLCALIQATEQMETVFPGRNYMDQVYQVIEKYDDPAPPSAGYDSYPGRFKREDRYYDDNQWIGIAAMDAYKRSHKKRDLELGKKICRFMLTGLDTVSGGGIYWREGDKQTKNTCSNGPGIILLLQLYQATHKKAYLTQALAVYNWTNKQLKAPDNLYYDNLNVVSGQIGKHKFSYNTGTMLQSNVYLYEVTKDGRYLNEAKTIAKSAADYFLAQDHFRDDLWFSAVLLRGFEHLYRHTHNAVYLQAFARCTDKVLQEDKAASGLIGVQKTVNLVNQGGMLEILARLAALQQKGVL</sequence>
<dbReference type="PROSITE" id="PS51257">
    <property type="entry name" value="PROKAR_LIPOPROTEIN"/>
    <property type="match status" value="1"/>
</dbReference>
<dbReference type="PANTHER" id="PTHR47791">
    <property type="entry name" value="MEIOTICALLY UP-REGULATED GENE 191 PROTEIN"/>
    <property type="match status" value="1"/>
</dbReference>
<dbReference type="InterPro" id="IPR005198">
    <property type="entry name" value="Glyco_hydro_76"/>
</dbReference>
<dbReference type="RefSeq" id="WP_170831244.1">
    <property type="nucleotide sequence ID" value="NZ_FNQY01000017.1"/>
</dbReference>
<protein>
    <submittedName>
        <fullName evidence="1">Glycosyl hydrolase family 76</fullName>
    </submittedName>
</protein>
<dbReference type="STRING" id="551991.SAMN05192529_11728"/>
<dbReference type="GO" id="GO:0005975">
    <property type="term" value="P:carbohydrate metabolic process"/>
    <property type="evidence" value="ECO:0007669"/>
    <property type="project" value="InterPro"/>
</dbReference>
<dbReference type="InterPro" id="IPR053169">
    <property type="entry name" value="MUG_Protein"/>
</dbReference>
<evidence type="ECO:0000313" key="2">
    <source>
        <dbReference type="Proteomes" id="UP000199041"/>
    </source>
</evidence>
<dbReference type="SUPFAM" id="SSF48208">
    <property type="entry name" value="Six-hairpin glycosidases"/>
    <property type="match status" value="1"/>
</dbReference>
<dbReference type="AlphaFoldDB" id="A0A1H4AYF3"/>
<dbReference type="PANTHER" id="PTHR47791:SF4">
    <property type="entry name" value="(PUTATIVE SECRETED PROTEIN)-RELATED"/>
    <property type="match status" value="1"/>
</dbReference>
<dbReference type="InterPro" id="IPR008928">
    <property type="entry name" value="6-hairpin_glycosidase_sf"/>
</dbReference>
<dbReference type="EMBL" id="FNQY01000017">
    <property type="protein sequence ID" value="SEA40844.1"/>
    <property type="molecule type" value="Genomic_DNA"/>
</dbReference>
<name>A0A1H4AYF3_9BACT</name>
<dbReference type="Pfam" id="PF03663">
    <property type="entry name" value="Glyco_hydro_76"/>
    <property type="match status" value="1"/>
</dbReference>
<evidence type="ECO:0000313" key="1">
    <source>
        <dbReference type="EMBL" id="SEA40844.1"/>
    </source>
</evidence>